<dbReference type="OrthoDB" id="3483116at2"/>
<dbReference type="InterPro" id="IPR029058">
    <property type="entry name" value="AB_hydrolase_fold"/>
</dbReference>
<keyword evidence="3" id="KW-1185">Reference proteome</keyword>
<evidence type="ECO:0000313" key="3">
    <source>
        <dbReference type="Proteomes" id="UP000183107"/>
    </source>
</evidence>
<sequence length="284" mass="31596">MGRIVIVHGIGQQFKGSHTLHEAFLPALRDGLDRVGVDFSKPEDLVCAFYGDLFRKKSTKSLMHPPYEAVDVSEGLEQDLLALWWQEAAQSESQVPGPYSQTKSRAPNTIQRALNALSKSKFFTEVAERAMIGDLKQVRSYLEDQSVREQIQERIVNVMQSDSKVLIGHSLGSIVAYEALCAHPEWSIQTFITLGSPLGIRNLIFDRLRPSPAEGMGIWPGNTQQWINIADGGDIVALEKELRSRFGNRVHDELIYNGATAHDIRPYLTAQETGRAIAAAIGER</sequence>
<evidence type="ECO:0000313" key="2">
    <source>
        <dbReference type="EMBL" id="SFN41596.1"/>
    </source>
</evidence>
<reference evidence="3" key="1">
    <citation type="submission" date="2016-10" db="EMBL/GenBank/DDBJ databases">
        <authorList>
            <person name="Varghese N."/>
        </authorList>
    </citation>
    <scope>NUCLEOTIDE SEQUENCE [LARGE SCALE GENOMIC DNA]</scope>
    <source>
        <strain evidence="3">Nsp8</strain>
    </source>
</reference>
<organism evidence="2 3">
    <name type="scientific">Nitrosospira briensis</name>
    <dbReference type="NCBI Taxonomy" id="35799"/>
    <lineage>
        <taxon>Bacteria</taxon>
        <taxon>Pseudomonadati</taxon>
        <taxon>Pseudomonadota</taxon>
        <taxon>Betaproteobacteria</taxon>
        <taxon>Nitrosomonadales</taxon>
        <taxon>Nitrosomonadaceae</taxon>
        <taxon>Nitrosospira</taxon>
    </lineage>
</organism>
<protein>
    <submittedName>
        <fullName evidence="2">PGAP1-like protein</fullName>
    </submittedName>
</protein>
<dbReference type="RefSeq" id="WP_074795007.1">
    <property type="nucleotide sequence ID" value="NZ_FOVJ01000001.1"/>
</dbReference>
<dbReference type="EMBL" id="FOVJ01000001">
    <property type="protein sequence ID" value="SFN41596.1"/>
    <property type="molecule type" value="Genomic_DNA"/>
</dbReference>
<gene>
    <name evidence="2" type="ORF">SAMN05216386_0889</name>
</gene>
<dbReference type="SUPFAM" id="SSF53474">
    <property type="entry name" value="alpha/beta-Hydrolases"/>
    <property type="match status" value="1"/>
</dbReference>
<dbReference type="AlphaFoldDB" id="A0A1I4YU75"/>
<proteinExistence type="predicted"/>
<feature type="domain" description="GPI inositol-deacylase PGAP1-like alpha/beta" evidence="1">
    <location>
        <begin position="149"/>
        <end position="207"/>
    </location>
</feature>
<name>A0A1I4YU75_9PROT</name>
<dbReference type="InterPro" id="IPR012908">
    <property type="entry name" value="PGAP1-ab_dom-like"/>
</dbReference>
<dbReference type="Gene3D" id="3.40.50.1820">
    <property type="entry name" value="alpha/beta hydrolase"/>
    <property type="match status" value="1"/>
</dbReference>
<dbReference type="GO" id="GO:0016788">
    <property type="term" value="F:hydrolase activity, acting on ester bonds"/>
    <property type="evidence" value="ECO:0007669"/>
    <property type="project" value="InterPro"/>
</dbReference>
<dbReference type="Pfam" id="PF07819">
    <property type="entry name" value="PGAP1"/>
    <property type="match status" value="1"/>
</dbReference>
<accession>A0A1I4YU75</accession>
<dbReference type="Proteomes" id="UP000183107">
    <property type="component" value="Unassembled WGS sequence"/>
</dbReference>
<evidence type="ECO:0000259" key="1">
    <source>
        <dbReference type="Pfam" id="PF07819"/>
    </source>
</evidence>